<feature type="transmembrane region" description="Helical" evidence="2">
    <location>
        <begin position="666"/>
        <end position="683"/>
    </location>
</feature>
<reference evidence="5 6" key="1">
    <citation type="journal article" date="2006" name="PLoS Genet.">
        <title>Secrets of soil survival revealed by the genome sequence of Arthrobacter aurescens TC1.</title>
        <authorList>
            <person name="Mongodin E.F."/>
            <person name="Shapir N."/>
            <person name="Daugherty S.C."/>
            <person name="DeBoy R.T."/>
            <person name="Emerson J.B."/>
            <person name="Shvartzbeyn A."/>
            <person name="Radune D."/>
            <person name="Vamathevan J."/>
            <person name="Riggs F."/>
            <person name="Grinberg V."/>
            <person name="Khouri H."/>
            <person name="Wackett L.P."/>
            <person name="Nelson K.E."/>
            <person name="Sadowsky M.J."/>
        </authorList>
    </citation>
    <scope>NUCLEOTIDE SEQUENCE [LARGE SCALE GENOMIC DNA]</scope>
    <source>
        <strain evidence="5 6">TC1</strain>
    </source>
</reference>
<feature type="transmembrane region" description="Helical" evidence="2">
    <location>
        <begin position="689"/>
        <end position="710"/>
    </location>
</feature>
<evidence type="ECO:0000259" key="3">
    <source>
        <dbReference type="Pfam" id="PF20013"/>
    </source>
</evidence>
<dbReference type="EMBL" id="CP000474">
    <property type="protein sequence ID" value="ABM09520.1"/>
    <property type="molecule type" value="Genomic_DNA"/>
</dbReference>
<evidence type="ECO:0000313" key="6">
    <source>
        <dbReference type="Proteomes" id="UP000000637"/>
    </source>
</evidence>
<feature type="compositionally biased region" description="Polar residues" evidence="1">
    <location>
        <begin position="597"/>
        <end position="616"/>
    </location>
</feature>
<evidence type="ECO:0000313" key="5">
    <source>
        <dbReference type="EMBL" id="ABM09520.1"/>
    </source>
</evidence>
<dbReference type="AlphaFoldDB" id="A1R9H4"/>
<organism evidence="5 6">
    <name type="scientific">Paenarthrobacter aurescens (strain TC1)</name>
    <dbReference type="NCBI Taxonomy" id="290340"/>
    <lineage>
        <taxon>Bacteria</taxon>
        <taxon>Bacillati</taxon>
        <taxon>Actinomycetota</taxon>
        <taxon>Actinomycetes</taxon>
        <taxon>Micrococcales</taxon>
        <taxon>Micrococcaceae</taxon>
        <taxon>Paenarthrobacter</taxon>
    </lineage>
</organism>
<keyword evidence="6" id="KW-1185">Reference proteome</keyword>
<dbReference type="InterPro" id="IPR045401">
    <property type="entry name" value="GAP1-M"/>
</dbReference>
<feature type="domain" description="GTPase-associated protein 1 middle" evidence="4">
    <location>
        <begin position="167"/>
        <end position="225"/>
    </location>
</feature>
<dbReference type="Pfam" id="PF20013">
    <property type="entry name" value="GAP1-N2"/>
    <property type="match status" value="1"/>
</dbReference>
<dbReference type="Proteomes" id="UP000000637">
    <property type="component" value="Chromosome"/>
</dbReference>
<dbReference type="KEGG" id="aau:AAur_3189"/>
<accession>A1R9H4</accession>
<feature type="domain" description="GTPase-associated protein 1 N-terminal" evidence="3">
    <location>
        <begin position="13"/>
        <end position="137"/>
    </location>
</feature>
<keyword evidence="2" id="KW-1133">Transmembrane helix</keyword>
<dbReference type="RefSeq" id="WP_011775814.1">
    <property type="nucleotide sequence ID" value="NC_008711.1"/>
</dbReference>
<feature type="compositionally biased region" description="Low complexity" evidence="1">
    <location>
        <begin position="636"/>
        <end position="647"/>
    </location>
</feature>
<proteinExistence type="predicted"/>
<sequence>MSNETDTRTVILDQLVYTWAERTLTGTGNGVVLRSSQWPTGISAATDAALADFVEYIPARLQHRLSGGLTPPLGADFWEHPEYGNVVSVHRYLGVDSAGRGGRSIIHVLLDRERRLDALSAMDLCRSQLIATEWDLNSDPVHDMDAVRFIPGQRLEQLPQLDAQLLIMTMSGILENILHGRQIVFTHEQEVDALGLLETCLRILPRSLAKKVTFSTYRGIPQRSKFAVSFASTIFSEVLPKADLQKTYVPLPESDTGQPAAEAIAASISPAAVNAATELLRLREIGSICPPDVSSFVGLEQWISHHRLAVGPSELLDLAGCTALLALPSDTGWVHRDHIIRRAAQIVAGTTQKPTFLGLLTASEKEYFGLALHSQAVAAISSSPSLALNAKHQADALGYPAQRLAELAIPGLDALPLEQPTDNPALAQFISEIAAFLPLSVRVGWVSAGPLFRDALLKEWEPTSRAVATQTWTQPRWARAHSTPAKSVALLHPVSSAGIVAKALADHTASSAAIDSVLEADHEFGDGAFTEVIRRVVKTTPGIPNHHLRRLAECDLLPASILADIKRITDPQKTEKPAFEPAASVRHSAALWPSHEPFQNSMLPQPRQTESAPPQQYSEYRRNTAQEWDHRWQGFAPESSHEPSASARKPWEGTVDQPAIARRRTTVRILAVGFSAVAGYAVAASQWNLIVWPPAVLVLLISVMLTILPIRRQSKPAEKRTSSYRRQRMGVLTGSYSANSLAQSKKGTVNLSRLMRRRSKDSD</sequence>
<keyword evidence="2" id="KW-0812">Transmembrane</keyword>
<protein>
    <submittedName>
        <fullName evidence="5">Uncharacterized protein</fullName>
    </submittedName>
</protein>
<dbReference type="InterPro" id="IPR045402">
    <property type="entry name" value="GAP1-N2"/>
</dbReference>
<feature type="region of interest" description="Disordered" evidence="1">
    <location>
        <begin position="635"/>
        <end position="656"/>
    </location>
</feature>
<dbReference type="Pfam" id="PF20014">
    <property type="entry name" value="GAP1-M"/>
    <property type="match status" value="1"/>
</dbReference>
<name>A1R9H4_PAEAT</name>
<dbReference type="HOGENOM" id="CLU_365493_0_0_11"/>
<gene>
    <name evidence="5" type="ordered locus">AAur_3189</name>
</gene>
<evidence type="ECO:0000259" key="4">
    <source>
        <dbReference type="Pfam" id="PF20014"/>
    </source>
</evidence>
<evidence type="ECO:0000256" key="2">
    <source>
        <dbReference type="SAM" id="Phobius"/>
    </source>
</evidence>
<keyword evidence="2" id="KW-0472">Membrane</keyword>
<dbReference type="STRING" id="290340.AAur_3189"/>
<evidence type="ECO:0000256" key="1">
    <source>
        <dbReference type="SAM" id="MobiDB-lite"/>
    </source>
</evidence>
<feature type="region of interest" description="Disordered" evidence="1">
    <location>
        <begin position="596"/>
        <end position="616"/>
    </location>
</feature>